<organism evidence="1 2">
    <name type="scientific">Apodospora peruviana</name>
    <dbReference type="NCBI Taxonomy" id="516989"/>
    <lineage>
        <taxon>Eukaryota</taxon>
        <taxon>Fungi</taxon>
        <taxon>Dikarya</taxon>
        <taxon>Ascomycota</taxon>
        <taxon>Pezizomycotina</taxon>
        <taxon>Sordariomycetes</taxon>
        <taxon>Sordariomycetidae</taxon>
        <taxon>Sordariales</taxon>
        <taxon>Lasiosphaeriaceae</taxon>
        <taxon>Apodospora</taxon>
    </lineage>
</organism>
<name>A0AAE0ISR3_9PEZI</name>
<dbReference type="Proteomes" id="UP001283341">
    <property type="component" value="Unassembled WGS sequence"/>
</dbReference>
<proteinExistence type="predicted"/>
<evidence type="ECO:0000313" key="1">
    <source>
        <dbReference type="EMBL" id="KAK3329886.1"/>
    </source>
</evidence>
<dbReference type="EMBL" id="JAUEDM010000001">
    <property type="protein sequence ID" value="KAK3329886.1"/>
    <property type="molecule type" value="Genomic_DNA"/>
</dbReference>
<sequence length="345" mass="38565">MFSRTIMPSLPLKVQVGIRDHWTKEDSEVQTTLKSLEELLGHNVVVEPEWPLLVTELDTYYPDKGSLVAAVAYSVQAWAKAMMELLDDSAHEEWIETVLEKTGAVGRLRLYIEVAASSSETDGATSWSESRSGFVITLPKKQIYHTAELFPVFRGDLLTCFGVEKLPQLPIRSAASAADDWDEVNMAPTPQSAAASLLRGADAGGPNTRVVEFLPSVPSLPRPDELFLRPPFHLHMMASNREIEIQCSHSPSLQLLANYLKRWCRVNHHDTRNPPAIQVTLHQSAFGLGQMFDRLVLNTHDTRYTNQFQVTAPMVIALIEGVLGYELVSAHGTWSFRRDTAFKTL</sequence>
<evidence type="ECO:0000313" key="2">
    <source>
        <dbReference type="Proteomes" id="UP001283341"/>
    </source>
</evidence>
<accession>A0AAE0ISR3</accession>
<gene>
    <name evidence="1" type="ORF">B0H66DRAFT_542286</name>
</gene>
<comment type="caution">
    <text evidence="1">The sequence shown here is derived from an EMBL/GenBank/DDBJ whole genome shotgun (WGS) entry which is preliminary data.</text>
</comment>
<protein>
    <submittedName>
        <fullName evidence="1">Uncharacterized protein</fullName>
    </submittedName>
</protein>
<reference evidence="1" key="1">
    <citation type="journal article" date="2023" name="Mol. Phylogenet. Evol.">
        <title>Genome-scale phylogeny and comparative genomics of the fungal order Sordariales.</title>
        <authorList>
            <person name="Hensen N."/>
            <person name="Bonometti L."/>
            <person name="Westerberg I."/>
            <person name="Brannstrom I.O."/>
            <person name="Guillou S."/>
            <person name="Cros-Aarteil S."/>
            <person name="Calhoun S."/>
            <person name="Haridas S."/>
            <person name="Kuo A."/>
            <person name="Mondo S."/>
            <person name="Pangilinan J."/>
            <person name="Riley R."/>
            <person name="LaButti K."/>
            <person name="Andreopoulos B."/>
            <person name="Lipzen A."/>
            <person name="Chen C."/>
            <person name="Yan M."/>
            <person name="Daum C."/>
            <person name="Ng V."/>
            <person name="Clum A."/>
            <person name="Steindorff A."/>
            <person name="Ohm R.A."/>
            <person name="Martin F."/>
            <person name="Silar P."/>
            <person name="Natvig D.O."/>
            <person name="Lalanne C."/>
            <person name="Gautier V."/>
            <person name="Ament-Velasquez S.L."/>
            <person name="Kruys A."/>
            <person name="Hutchinson M.I."/>
            <person name="Powell A.J."/>
            <person name="Barry K."/>
            <person name="Miller A.N."/>
            <person name="Grigoriev I.V."/>
            <person name="Debuchy R."/>
            <person name="Gladieux P."/>
            <person name="Hiltunen Thoren M."/>
            <person name="Johannesson H."/>
        </authorList>
    </citation>
    <scope>NUCLEOTIDE SEQUENCE</scope>
    <source>
        <strain evidence="1">CBS 118394</strain>
    </source>
</reference>
<reference evidence="1" key="2">
    <citation type="submission" date="2023-06" db="EMBL/GenBank/DDBJ databases">
        <authorList>
            <consortium name="Lawrence Berkeley National Laboratory"/>
            <person name="Haridas S."/>
            <person name="Hensen N."/>
            <person name="Bonometti L."/>
            <person name="Westerberg I."/>
            <person name="Brannstrom I.O."/>
            <person name="Guillou S."/>
            <person name="Cros-Aarteil S."/>
            <person name="Calhoun S."/>
            <person name="Kuo A."/>
            <person name="Mondo S."/>
            <person name="Pangilinan J."/>
            <person name="Riley R."/>
            <person name="Labutti K."/>
            <person name="Andreopoulos B."/>
            <person name="Lipzen A."/>
            <person name="Chen C."/>
            <person name="Yanf M."/>
            <person name="Daum C."/>
            <person name="Ng V."/>
            <person name="Clum A."/>
            <person name="Steindorff A."/>
            <person name="Ohm R."/>
            <person name="Martin F."/>
            <person name="Silar P."/>
            <person name="Natvig D."/>
            <person name="Lalanne C."/>
            <person name="Gautier V."/>
            <person name="Ament-Velasquez S.L."/>
            <person name="Kruys A."/>
            <person name="Hutchinson M.I."/>
            <person name="Powell A.J."/>
            <person name="Barry K."/>
            <person name="Miller A.N."/>
            <person name="Grigoriev I.V."/>
            <person name="Debuchy R."/>
            <person name="Gladieux P."/>
            <person name="Thoren M.H."/>
            <person name="Johannesson H."/>
        </authorList>
    </citation>
    <scope>NUCLEOTIDE SEQUENCE</scope>
    <source>
        <strain evidence="1">CBS 118394</strain>
    </source>
</reference>
<dbReference type="AlphaFoldDB" id="A0AAE0ISR3"/>
<keyword evidence="2" id="KW-1185">Reference proteome</keyword>